<keyword evidence="2" id="KW-1185">Reference proteome</keyword>
<dbReference type="InterPro" id="IPR053801">
    <property type="entry name" value="DUF6959"/>
</dbReference>
<sequence length="102" mass="10939">MDEDRVEVLSRQSNAAVVRMPGRKFPGVVIQGDSLRILYELVKDARAMVPPSSATDAGEDDAGGLLEEAEGLLRNSLTVYESVLKAHGIPLPYVEAVGSSEK</sequence>
<dbReference type="EMBL" id="RAWE01000313">
    <property type="protein sequence ID" value="RKG94695.1"/>
    <property type="molecule type" value="Genomic_DNA"/>
</dbReference>
<protein>
    <submittedName>
        <fullName evidence="1">Uncharacterized protein</fullName>
    </submittedName>
</protein>
<dbReference type="RefSeq" id="WP_120608012.1">
    <property type="nucleotide sequence ID" value="NZ_RAWE01000313.1"/>
</dbReference>
<comment type="caution">
    <text evidence="1">The sequence shown here is derived from an EMBL/GenBank/DDBJ whole genome shotgun (WGS) entry which is preliminary data.</text>
</comment>
<dbReference type="Pfam" id="PF22281">
    <property type="entry name" value="DUF6959"/>
    <property type="match status" value="1"/>
</dbReference>
<evidence type="ECO:0000313" key="2">
    <source>
        <dbReference type="Proteomes" id="UP000268313"/>
    </source>
</evidence>
<organism evidence="1 2">
    <name type="scientific">Corallococcus carmarthensis</name>
    <dbReference type="NCBI Taxonomy" id="2316728"/>
    <lineage>
        <taxon>Bacteria</taxon>
        <taxon>Pseudomonadati</taxon>
        <taxon>Myxococcota</taxon>
        <taxon>Myxococcia</taxon>
        <taxon>Myxococcales</taxon>
        <taxon>Cystobacterineae</taxon>
        <taxon>Myxococcaceae</taxon>
        <taxon>Corallococcus</taxon>
    </lineage>
</organism>
<evidence type="ECO:0000313" key="1">
    <source>
        <dbReference type="EMBL" id="RKG94695.1"/>
    </source>
</evidence>
<gene>
    <name evidence="1" type="ORF">D7X32_41365</name>
</gene>
<dbReference type="Proteomes" id="UP000268313">
    <property type="component" value="Unassembled WGS sequence"/>
</dbReference>
<name>A0A3A8JH73_9BACT</name>
<accession>A0A3A8JH73</accession>
<proteinExistence type="predicted"/>
<reference evidence="2" key="1">
    <citation type="submission" date="2018-09" db="EMBL/GenBank/DDBJ databases">
        <authorList>
            <person name="Livingstone P.G."/>
            <person name="Whitworth D.E."/>
        </authorList>
    </citation>
    <scope>NUCLEOTIDE SEQUENCE [LARGE SCALE GENOMIC DNA]</scope>
    <source>
        <strain evidence="2">CA043D</strain>
    </source>
</reference>
<dbReference type="AlphaFoldDB" id="A0A3A8JH73"/>
<dbReference type="OrthoDB" id="281433at2"/>